<keyword evidence="4 9" id="KW-0812">Transmembrane</keyword>
<feature type="transmembrane region" description="Helical" evidence="9">
    <location>
        <begin position="302"/>
        <end position="323"/>
    </location>
</feature>
<dbReference type="Proteomes" id="UP000054107">
    <property type="component" value="Unassembled WGS sequence"/>
</dbReference>
<dbReference type="PRINTS" id="PR00171">
    <property type="entry name" value="SUGRTRNSPORT"/>
</dbReference>
<dbReference type="PANTHER" id="PTHR48022">
    <property type="entry name" value="PLASTIDIC GLUCOSE TRANSPORTER 4"/>
    <property type="match status" value="1"/>
</dbReference>
<dbReference type="AlphaFoldDB" id="A0A0B7N188"/>
<keyword evidence="6 9" id="KW-0472">Membrane</keyword>
<evidence type="ECO:0000256" key="1">
    <source>
        <dbReference type="ARBA" id="ARBA00004141"/>
    </source>
</evidence>
<dbReference type="PANTHER" id="PTHR48022:SF2">
    <property type="entry name" value="PLASTIDIC GLUCOSE TRANSPORTER 4"/>
    <property type="match status" value="1"/>
</dbReference>
<feature type="region of interest" description="Disordered" evidence="8">
    <location>
        <begin position="484"/>
        <end position="524"/>
    </location>
</feature>
<dbReference type="InterPro" id="IPR005829">
    <property type="entry name" value="Sugar_transporter_CS"/>
</dbReference>
<dbReference type="InterPro" id="IPR036259">
    <property type="entry name" value="MFS_trans_sf"/>
</dbReference>
<organism evidence="11 12">
    <name type="scientific">Parasitella parasitica</name>
    <dbReference type="NCBI Taxonomy" id="35722"/>
    <lineage>
        <taxon>Eukaryota</taxon>
        <taxon>Fungi</taxon>
        <taxon>Fungi incertae sedis</taxon>
        <taxon>Mucoromycota</taxon>
        <taxon>Mucoromycotina</taxon>
        <taxon>Mucoromycetes</taxon>
        <taxon>Mucorales</taxon>
        <taxon>Mucorineae</taxon>
        <taxon>Mucoraceae</taxon>
        <taxon>Parasitella</taxon>
    </lineage>
</organism>
<keyword evidence="5 9" id="KW-1133">Transmembrane helix</keyword>
<feature type="transmembrane region" description="Helical" evidence="9">
    <location>
        <begin position="365"/>
        <end position="386"/>
    </location>
</feature>
<gene>
    <name evidence="11" type="primary">PARPA_05928.1 scaffold 20170</name>
</gene>
<feature type="transmembrane region" description="Helical" evidence="9">
    <location>
        <begin position="54"/>
        <end position="73"/>
    </location>
</feature>
<dbReference type="PROSITE" id="PS00217">
    <property type="entry name" value="SUGAR_TRANSPORT_2"/>
    <property type="match status" value="1"/>
</dbReference>
<evidence type="ECO:0000256" key="9">
    <source>
        <dbReference type="SAM" id="Phobius"/>
    </source>
</evidence>
<keyword evidence="3 7" id="KW-0813">Transport</keyword>
<keyword evidence="12" id="KW-1185">Reference proteome</keyword>
<sequence>MACFVLKGAALFRASTLLAAIGFLLFGYDQGVMSGVVANELFIDTMGNPNSGLMGAIVALYEIGCMAGALSTGRVGDWLGRRKTIRYGCLILIIGAILQTAAVNAPMMIVARIITGVGNGMNTATIPVYQAELSPPKSRGAHVAFEASLLTVGVAIAYWLEYGLYFVDSEFAWRFPLAFQMVFAIVLGIASFILPESPRWLQAHGYEAECKEVLARLWSDCDTTHPRCIAEWEEIRDGIELERREGISSYIELFKKGKMNNRYRVLLGMGGQLIQQFGGINVISYYLTDVFKQAGMTTEKAMLMAGVDSIIYFLGAVTPIFTIERLGRRWLMYAGLIGQAVTLLIVGGCQYIVERDGNPQASSTVIAFVMLYNFVFGAAWLGLAWLYPSEIFSTGLRAKGNSMSTAANWLGNFVVAMIAPVLFEYAKYWTFLMFGILNVIFLVPIYLWYPETKGKSLEEIEVLFASEDIQEDAKSIASHIGSTSLYDQKHDTQSALERASRPSSRRFPSNFSGRNSGMIAPVVDDKPALNTEAAEIKQDYIKDDEKNGPNYK</sequence>
<dbReference type="GO" id="GO:0016020">
    <property type="term" value="C:membrane"/>
    <property type="evidence" value="ECO:0007669"/>
    <property type="project" value="UniProtKB-SubCell"/>
</dbReference>
<evidence type="ECO:0000259" key="10">
    <source>
        <dbReference type="PROSITE" id="PS50850"/>
    </source>
</evidence>
<reference evidence="11 12" key="1">
    <citation type="submission" date="2014-09" db="EMBL/GenBank/DDBJ databases">
        <authorList>
            <person name="Ellenberger Sabrina"/>
        </authorList>
    </citation>
    <scope>NUCLEOTIDE SEQUENCE [LARGE SCALE GENOMIC DNA]</scope>
    <source>
        <strain evidence="11 12">CBS 412.66</strain>
    </source>
</reference>
<evidence type="ECO:0000313" key="12">
    <source>
        <dbReference type="Proteomes" id="UP000054107"/>
    </source>
</evidence>
<evidence type="ECO:0000256" key="5">
    <source>
        <dbReference type="ARBA" id="ARBA00022989"/>
    </source>
</evidence>
<feature type="transmembrane region" description="Helical" evidence="9">
    <location>
        <begin position="330"/>
        <end position="353"/>
    </location>
</feature>
<dbReference type="InterPro" id="IPR020846">
    <property type="entry name" value="MFS_dom"/>
</dbReference>
<evidence type="ECO:0000256" key="4">
    <source>
        <dbReference type="ARBA" id="ARBA00022692"/>
    </source>
</evidence>
<evidence type="ECO:0000256" key="3">
    <source>
        <dbReference type="ARBA" id="ARBA00022448"/>
    </source>
</evidence>
<evidence type="ECO:0000313" key="11">
    <source>
        <dbReference type="EMBL" id="CEP12021.1"/>
    </source>
</evidence>
<dbReference type="InterPro" id="IPR003663">
    <property type="entry name" value="Sugar/inositol_transpt"/>
</dbReference>
<evidence type="ECO:0000256" key="2">
    <source>
        <dbReference type="ARBA" id="ARBA00010992"/>
    </source>
</evidence>
<dbReference type="PROSITE" id="PS50850">
    <property type="entry name" value="MFS"/>
    <property type="match status" value="1"/>
</dbReference>
<dbReference type="GO" id="GO:0005351">
    <property type="term" value="F:carbohydrate:proton symporter activity"/>
    <property type="evidence" value="ECO:0007669"/>
    <property type="project" value="TreeGrafter"/>
</dbReference>
<feature type="transmembrane region" description="Helical" evidence="9">
    <location>
        <begin position="265"/>
        <end position="287"/>
    </location>
</feature>
<proteinExistence type="inferred from homology"/>
<name>A0A0B7N188_9FUNG</name>
<dbReference type="STRING" id="35722.A0A0B7N188"/>
<comment type="subcellular location">
    <subcellularLocation>
        <location evidence="1">Membrane</location>
        <topology evidence="1">Multi-pass membrane protein</topology>
    </subcellularLocation>
</comment>
<accession>A0A0B7N188</accession>
<dbReference type="OrthoDB" id="4142200at2759"/>
<evidence type="ECO:0000256" key="8">
    <source>
        <dbReference type="SAM" id="MobiDB-lite"/>
    </source>
</evidence>
<feature type="transmembrane region" description="Helical" evidence="9">
    <location>
        <begin position="429"/>
        <end position="449"/>
    </location>
</feature>
<dbReference type="Pfam" id="PF00083">
    <property type="entry name" value="Sugar_tr"/>
    <property type="match status" value="1"/>
</dbReference>
<dbReference type="EMBL" id="LN727224">
    <property type="protein sequence ID" value="CEP12021.1"/>
    <property type="molecule type" value="Genomic_DNA"/>
</dbReference>
<dbReference type="Gene3D" id="1.20.1250.20">
    <property type="entry name" value="MFS general substrate transporter like domains"/>
    <property type="match status" value="1"/>
</dbReference>
<dbReference type="InterPro" id="IPR005828">
    <property type="entry name" value="MFS_sugar_transport-like"/>
</dbReference>
<dbReference type="NCBIfam" id="TIGR00879">
    <property type="entry name" value="SP"/>
    <property type="match status" value="1"/>
</dbReference>
<dbReference type="SUPFAM" id="SSF103473">
    <property type="entry name" value="MFS general substrate transporter"/>
    <property type="match status" value="1"/>
</dbReference>
<dbReference type="InterPro" id="IPR050360">
    <property type="entry name" value="MFS_Sugar_Transporters"/>
</dbReference>
<feature type="transmembrane region" description="Helical" evidence="9">
    <location>
        <begin position="85"/>
        <end position="103"/>
    </location>
</feature>
<protein>
    <recommendedName>
        <fullName evidence="10">Major facilitator superfamily (MFS) profile domain-containing protein</fullName>
    </recommendedName>
</protein>
<feature type="domain" description="Major facilitator superfamily (MFS) profile" evidence="10">
    <location>
        <begin position="15"/>
        <end position="453"/>
    </location>
</feature>
<evidence type="ECO:0000256" key="6">
    <source>
        <dbReference type="ARBA" id="ARBA00023136"/>
    </source>
</evidence>
<dbReference type="FunFam" id="1.20.1250.20:FF:000090">
    <property type="entry name" value="MFS sugar transporter, putative"/>
    <property type="match status" value="1"/>
</dbReference>
<feature type="transmembrane region" description="Helical" evidence="9">
    <location>
        <begin position="172"/>
        <end position="194"/>
    </location>
</feature>
<evidence type="ECO:0000256" key="7">
    <source>
        <dbReference type="RuleBase" id="RU003346"/>
    </source>
</evidence>
<comment type="similarity">
    <text evidence="2 7">Belongs to the major facilitator superfamily. Sugar transporter (TC 2.A.1.1) family.</text>
</comment>
<feature type="transmembrane region" description="Helical" evidence="9">
    <location>
        <begin position="406"/>
        <end position="423"/>
    </location>
</feature>
<feature type="compositionally biased region" description="Low complexity" evidence="8">
    <location>
        <begin position="501"/>
        <end position="516"/>
    </location>
</feature>